<evidence type="ECO:0000313" key="2">
    <source>
        <dbReference type="EMBL" id="GBM94307.1"/>
    </source>
</evidence>
<dbReference type="SUPFAM" id="SSF52087">
    <property type="entry name" value="CRAL/TRIO domain"/>
    <property type="match status" value="1"/>
</dbReference>
<organism evidence="3 4">
    <name type="scientific">Araneus ventricosus</name>
    <name type="common">Orbweaver spider</name>
    <name type="synonym">Epeira ventricosa</name>
    <dbReference type="NCBI Taxonomy" id="182803"/>
    <lineage>
        <taxon>Eukaryota</taxon>
        <taxon>Metazoa</taxon>
        <taxon>Ecdysozoa</taxon>
        <taxon>Arthropoda</taxon>
        <taxon>Chelicerata</taxon>
        <taxon>Arachnida</taxon>
        <taxon>Araneae</taxon>
        <taxon>Araneomorphae</taxon>
        <taxon>Entelegynae</taxon>
        <taxon>Araneoidea</taxon>
        <taxon>Araneidae</taxon>
        <taxon>Araneus</taxon>
    </lineage>
</organism>
<reference evidence="3 4" key="1">
    <citation type="journal article" date="2019" name="Sci. Rep.">
        <title>Orb-weaving spider Araneus ventricosus genome elucidates the spidroin gene catalogue.</title>
        <authorList>
            <person name="Kono N."/>
            <person name="Nakamura H."/>
            <person name="Ohtoshi R."/>
            <person name="Moran D.A.P."/>
            <person name="Shinohara A."/>
            <person name="Yoshida Y."/>
            <person name="Fujiwara M."/>
            <person name="Mori M."/>
            <person name="Tomita M."/>
            <person name="Arakawa K."/>
        </authorList>
    </citation>
    <scope>NUCLEOTIDE SEQUENCE [LARGE SCALE GENOMIC DNA]</scope>
</reference>
<evidence type="ECO:0000259" key="1">
    <source>
        <dbReference type="Pfam" id="PF00650"/>
    </source>
</evidence>
<name>A0A4Y2JVK6_ARAVE</name>
<dbReference type="Pfam" id="PF00650">
    <property type="entry name" value="CRAL_TRIO"/>
    <property type="match status" value="1"/>
</dbReference>
<feature type="domain" description="CRAL-TRIO" evidence="1">
    <location>
        <begin position="4"/>
        <end position="46"/>
    </location>
</feature>
<sequence>MIPCNIVKSCLSAAYVERAKFLGSDGWKEQLLEVIDADQLPAFLGGKRTDSDGNPLCIKSVSSTNRPGKFLCSYFCNLFKLWKPN</sequence>
<dbReference type="EMBL" id="BGPR01112192">
    <property type="protein sequence ID" value="GBM94351.1"/>
    <property type="molecule type" value="Genomic_DNA"/>
</dbReference>
<protein>
    <recommendedName>
        <fullName evidence="1">CRAL-TRIO domain-containing protein</fullName>
    </recommendedName>
</protein>
<dbReference type="OrthoDB" id="1434354at2759"/>
<dbReference type="Proteomes" id="UP000499080">
    <property type="component" value="Unassembled WGS sequence"/>
</dbReference>
<comment type="caution">
    <text evidence="3">The sequence shown here is derived from an EMBL/GenBank/DDBJ whole genome shotgun (WGS) entry which is preliminary data.</text>
</comment>
<dbReference type="InterPro" id="IPR001251">
    <property type="entry name" value="CRAL-TRIO_dom"/>
</dbReference>
<dbReference type="AlphaFoldDB" id="A0A4Y2JVK6"/>
<proteinExistence type="predicted"/>
<accession>A0A4Y2JVK6</accession>
<dbReference type="EMBL" id="BGPR01112174">
    <property type="protein sequence ID" value="GBM94307.1"/>
    <property type="molecule type" value="Genomic_DNA"/>
</dbReference>
<evidence type="ECO:0000313" key="4">
    <source>
        <dbReference type="Proteomes" id="UP000499080"/>
    </source>
</evidence>
<gene>
    <name evidence="3" type="ORF">AVEN_150564_1</name>
    <name evidence="2" type="ORF">AVEN_78382_1</name>
</gene>
<dbReference type="InterPro" id="IPR036865">
    <property type="entry name" value="CRAL-TRIO_dom_sf"/>
</dbReference>
<keyword evidence="4" id="KW-1185">Reference proteome</keyword>
<evidence type="ECO:0000313" key="3">
    <source>
        <dbReference type="EMBL" id="GBM94351.1"/>
    </source>
</evidence>
<dbReference type="Gene3D" id="3.40.525.10">
    <property type="entry name" value="CRAL-TRIO lipid binding domain"/>
    <property type="match status" value="1"/>
</dbReference>